<gene>
    <name evidence="1" type="ORF">Ato02nite_100810</name>
</gene>
<organism evidence="1 2">
    <name type="scientific">Paractinoplanes toevensis</name>
    <dbReference type="NCBI Taxonomy" id="571911"/>
    <lineage>
        <taxon>Bacteria</taxon>
        <taxon>Bacillati</taxon>
        <taxon>Actinomycetota</taxon>
        <taxon>Actinomycetes</taxon>
        <taxon>Micromonosporales</taxon>
        <taxon>Micromonosporaceae</taxon>
        <taxon>Paractinoplanes</taxon>
    </lineage>
</organism>
<proteinExistence type="predicted"/>
<comment type="caution">
    <text evidence="1">The sequence shown here is derived from an EMBL/GenBank/DDBJ whole genome shotgun (WGS) entry which is preliminary data.</text>
</comment>
<dbReference type="AlphaFoldDB" id="A0A919WDU9"/>
<name>A0A919WDU9_9ACTN</name>
<reference evidence="1 2" key="1">
    <citation type="submission" date="2021-03" db="EMBL/GenBank/DDBJ databases">
        <title>Whole genome shotgun sequence of Actinoplanes toevensis NBRC 105298.</title>
        <authorList>
            <person name="Komaki H."/>
            <person name="Tamura T."/>
        </authorList>
    </citation>
    <scope>NUCLEOTIDE SEQUENCE [LARGE SCALE GENOMIC DNA]</scope>
    <source>
        <strain evidence="1 2">NBRC 105298</strain>
    </source>
</reference>
<sequence>MLADLPIMSAHPDAATPRDRYSGCDTDDGFAYAEQRYQSELDRETIMSFYRATAAADRWHADGKNPAPVPSAGLVVSGAVGCFHKEIDGTTVYFGVFFPSDLNVPGEIQEPNDLYGIELTGSHDGGAWC</sequence>
<evidence type="ECO:0000313" key="2">
    <source>
        <dbReference type="Proteomes" id="UP000677082"/>
    </source>
</evidence>
<dbReference type="Proteomes" id="UP000677082">
    <property type="component" value="Unassembled WGS sequence"/>
</dbReference>
<evidence type="ECO:0000313" key="1">
    <source>
        <dbReference type="EMBL" id="GIM98288.1"/>
    </source>
</evidence>
<protein>
    <submittedName>
        <fullName evidence="1">Uncharacterized protein</fullName>
    </submittedName>
</protein>
<keyword evidence="2" id="KW-1185">Reference proteome</keyword>
<accession>A0A919WDU9</accession>
<dbReference type="EMBL" id="BOQN01000214">
    <property type="protein sequence ID" value="GIM98288.1"/>
    <property type="molecule type" value="Genomic_DNA"/>
</dbReference>